<evidence type="ECO:0000256" key="5">
    <source>
        <dbReference type="ARBA" id="ARBA00023004"/>
    </source>
</evidence>
<dbReference type="InterPro" id="IPR002401">
    <property type="entry name" value="Cyt_P450_E_grp-I"/>
</dbReference>
<keyword evidence="3 6" id="KW-0479">Metal-binding</keyword>
<keyword evidence="6 7" id="KW-0349">Heme</keyword>
<protein>
    <submittedName>
        <fullName evidence="8">Cytochrome P450</fullName>
    </submittedName>
</protein>
<evidence type="ECO:0000256" key="7">
    <source>
        <dbReference type="RuleBase" id="RU000461"/>
    </source>
</evidence>
<evidence type="ECO:0000256" key="2">
    <source>
        <dbReference type="ARBA" id="ARBA00010617"/>
    </source>
</evidence>
<dbReference type="AlphaFoldDB" id="A0AA39PL12"/>
<proteinExistence type="inferred from homology"/>
<keyword evidence="9" id="KW-1185">Reference proteome</keyword>
<dbReference type="PRINTS" id="PR00463">
    <property type="entry name" value="EP450I"/>
</dbReference>
<dbReference type="PROSITE" id="PS00086">
    <property type="entry name" value="CYTOCHROME_P450"/>
    <property type="match status" value="1"/>
</dbReference>
<accession>A0AA39PL12</accession>
<keyword evidence="4 7" id="KW-0560">Oxidoreductase</keyword>
<dbReference type="GO" id="GO:0004497">
    <property type="term" value="F:monooxygenase activity"/>
    <property type="evidence" value="ECO:0007669"/>
    <property type="project" value="UniProtKB-KW"/>
</dbReference>
<organism evidence="8 9">
    <name type="scientific">Armillaria novae-zelandiae</name>
    <dbReference type="NCBI Taxonomy" id="153914"/>
    <lineage>
        <taxon>Eukaryota</taxon>
        <taxon>Fungi</taxon>
        <taxon>Dikarya</taxon>
        <taxon>Basidiomycota</taxon>
        <taxon>Agaricomycotina</taxon>
        <taxon>Agaricomycetes</taxon>
        <taxon>Agaricomycetidae</taxon>
        <taxon>Agaricales</taxon>
        <taxon>Marasmiineae</taxon>
        <taxon>Physalacriaceae</taxon>
        <taxon>Armillaria</taxon>
    </lineage>
</organism>
<dbReference type="CDD" id="cd11041">
    <property type="entry name" value="CYP503A1-like"/>
    <property type="match status" value="1"/>
</dbReference>
<evidence type="ECO:0000256" key="4">
    <source>
        <dbReference type="ARBA" id="ARBA00023002"/>
    </source>
</evidence>
<dbReference type="InterPro" id="IPR017972">
    <property type="entry name" value="Cyt_P450_CS"/>
</dbReference>
<dbReference type="Proteomes" id="UP001175227">
    <property type="component" value="Unassembled WGS sequence"/>
</dbReference>
<evidence type="ECO:0000313" key="8">
    <source>
        <dbReference type="EMBL" id="KAK0486181.1"/>
    </source>
</evidence>
<dbReference type="SUPFAM" id="SSF48264">
    <property type="entry name" value="Cytochrome P450"/>
    <property type="match status" value="1"/>
</dbReference>
<dbReference type="EMBL" id="JAUEPR010000004">
    <property type="protein sequence ID" value="KAK0486181.1"/>
    <property type="molecule type" value="Genomic_DNA"/>
</dbReference>
<sequence>MLLRQLSGEHVATSSRLSSIEVDYGQSCPSISSSFAPSLTTIRWQGNMAFWLSSLLCALSLVCLVKVCHAYQTFVKLKSIPTVGSSGFLSSWMGAFRFMFHGREIIQEGYNRYRGSTFKVPLIDRWMVVVSGNQKMDDLRKALPDHLSFIDEIDHTLQTFYTLGGNIHHDPYHIEVVRSALTRNISACFPAVRDEIEVSFKDEIPETEDWTKVHVYSSILQIVCRTTNRMFVGLPLCRDPEYRALNIEHTIKVVSSAHAINLFPEFLKPLVANFFTPVSGSMRKAEKQLGPIIRDRLEKENIHGKDWPGKPNDLLSWLIALADEGERRTVRDLTSRVLALNFAAIHTTSMTFTNALYCLAAHPECASPLREELEAVIENDGWTKQAMGKMRKMDSFLKETARIYGVGALGLGRTVLKDFVFSDGTVVPAGAHVSVAAVATHFDVDNYEDPYEFKPWRFYEMREKDGESIHHQMVTPRLNYVLFGIGRTACPGRFFAVNELKTLMSRVLLNYDVQMEKSGQVPPSNWFGSSQLPNMKAEVMFRKRKANKLS</sequence>
<dbReference type="Pfam" id="PF00067">
    <property type="entry name" value="p450"/>
    <property type="match status" value="1"/>
</dbReference>
<evidence type="ECO:0000256" key="1">
    <source>
        <dbReference type="ARBA" id="ARBA00001971"/>
    </source>
</evidence>
<comment type="similarity">
    <text evidence="2 7">Belongs to the cytochrome P450 family.</text>
</comment>
<comment type="caution">
    <text evidence="8">The sequence shown here is derived from an EMBL/GenBank/DDBJ whole genome shotgun (WGS) entry which is preliminary data.</text>
</comment>
<evidence type="ECO:0000256" key="6">
    <source>
        <dbReference type="PIRSR" id="PIRSR602401-1"/>
    </source>
</evidence>
<dbReference type="GO" id="GO:0020037">
    <property type="term" value="F:heme binding"/>
    <property type="evidence" value="ECO:0007669"/>
    <property type="project" value="InterPro"/>
</dbReference>
<name>A0AA39PL12_9AGAR</name>
<dbReference type="InterPro" id="IPR036396">
    <property type="entry name" value="Cyt_P450_sf"/>
</dbReference>
<evidence type="ECO:0000256" key="3">
    <source>
        <dbReference type="ARBA" id="ARBA00022723"/>
    </source>
</evidence>
<comment type="cofactor">
    <cofactor evidence="1 6">
        <name>heme</name>
        <dbReference type="ChEBI" id="CHEBI:30413"/>
    </cofactor>
</comment>
<evidence type="ECO:0000313" key="9">
    <source>
        <dbReference type="Proteomes" id="UP001175227"/>
    </source>
</evidence>
<dbReference type="PANTHER" id="PTHR46206">
    <property type="entry name" value="CYTOCHROME P450"/>
    <property type="match status" value="1"/>
</dbReference>
<gene>
    <name evidence="8" type="ORF">IW261DRAFT_784706</name>
</gene>
<dbReference type="GO" id="GO:0005506">
    <property type="term" value="F:iron ion binding"/>
    <property type="evidence" value="ECO:0007669"/>
    <property type="project" value="InterPro"/>
</dbReference>
<keyword evidence="5 6" id="KW-0408">Iron</keyword>
<keyword evidence="7" id="KW-0503">Monooxygenase</keyword>
<dbReference type="InterPro" id="IPR001128">
    <property type="entry name" value="Cyt_P450"/>
</dbReference>
<dbReference type="GO" id="GO:0016705">
    <property type="term" value="F:oxidoreductase activity, acting on paired donors, with incorporation or reduction of molecular oxygen"/>
    <property type="evidence" value="ECO:0007669"/>
    <property type="project" value="InterPro"/>
</dbReference>
<reference evidence="8" key="1">
    <citation type="submission" date="2023-06" db="EMBL/GenBank/DDBJ databases">
        <authorList>
            <consortium name="Lawrence Berkeley National Laboratory"/>
            <person name="Ahrendt S."/>
            <person name="Sahu N."/>
            <person name="Indic B."/>
            <person name="Wong-Bajracharya J."/>
            <person name="Merenyi Z."/>
            <person name="Ke H.-M."/>
            <person name="Monk M."/>
            <person name="Kocsube S."/>
            <person name="Drula E."/>
            <person name="Lipzen A."/>
            <person name="Balint B."/>
            <person name="Henrissat B."/>
            <person name="Andreopoulos B."/>
            <person name="Martin F.M."/>
            <person name="Harder C.B."/>
            <person name="Rigling D."/>
            <person name="Ford K.L."/>
            <person name="Foster G.D."/>
            <person name="Pangilinan J."/>
            <person name="Papanicolaou A."/>
            <person name="Barry K."/>
            <person name="LaButti K."/>
            <person name="Viragh M."/>
            <person name="Koriabine M."/>
            <person name="Yan M."/>
            <person name="Riley R."/>
            <person name="Champramary S."/>
            <person name="Plett K.L."/>
            <person name="Tsai I.J."/>
            <person name="Slot J."/>
            <person name="Sipos G."/>
            <person name="Plett J."/>
            <person name="Nagy L.G."/>
            <person name="Grigoriev I.V."/>
        </authorList>
    </citation>
    <scope>NUCLEOTIDE SEQUENCE</scope>
    <source>
        <strain evidence="8">ICMP 16352</strain>
    </source>
</reference>
<dbReference type="Gene3D" id="1.10.630.10">
    <property type="entry name" value="Cytochrome P450"/>
    <property type="match status" value="1"/>
</dbReference>
<feature type="binding site" description="axial binding residue" evidence="6">
    <location>
        <position position="490"/>
    </location>
    <ligand>
        <name>heme</name>
        <dbReference type="ChEBI" id="CHEBI:30413"/>
    </ligand>
    <ligandPart>
        <name>Fe</name>
        <dbReference type="ChEBI" id="CHEBI:18248"/>
    </ligandPart>
</feature>